<evidence type="ECO:0000313" key="8">
    <source>
        <dbReference type="Proteomes" id="UP001153069"/>
    </source>
</evidence>
<feature type="compositionally biased region" description="Polar residues" evidence="6">
    <location>
        <begin position="613"/>
        <end position="635"/>
    </location>
</feature>
<dbReference type="GO" id="GO:0045893">
    <property type="term" value="P:positive regulation of DNA-templated transcription"/>
    <property type="evidence" value="ECO:0007669"/>
    <property type="project" value="InterPro"/>
</dbReference>
<evidence type="ECO:0000256" key="1">
    <source>
        <dbReference type="ARBA" id="ARBA00004123"/>
    </source>
</evidence>
<comment type="caution">
    <text evidence="7">The sequence shown here is derived from an EMBL/GenBank/DDBJ whole genome shotgun (WGS) entry which is preliminary data.</text>
</comment>
<dbReference type="GO" id="GO:0003677">
    <property type="term" value="F:DNA binding"/>
    <property type="evidence" value="ECO:0007669"/>
    <property type="project" value="UniProtKB-KW"/>
</dbReference>
<evidence type="ECO:0000313" key="7">
    <source>
        <dbReference type="EMBL" id="CAB9503986.1"/>
    </source>
</evidence>
<feature type="compositionally biased region" description="Basic and acidic residues" evidence="6">
    <location>
        <begin position="16"/>
        <end position="25"/>
    </location>
</feature>
<keyword evidence="4" id="KW-0804">Transcription</keyword>
<comment type="subcellular location">
    <subcellularLocation>
        <location evidence="1">Nucleus</location>
    </subcellularLocation>
</comment>
<keyword evidence="3" id="KW-0238">DNA-binding</keyword>
<keyword evidence="8" id="KW-1185">Reference proteome</keyword>
<dbReference type="InterPro" id="IPR006447">
    <property type="entry name" value="Myb_dom_plants"/>
</dbReference>
<gene>
    <name evidence="7" type="ORF">SEMRO_182_G079380.1</name>
</gene>
<evidence type="ECO:0000256" key="3">
    <source>
        <dbReference type="ARBA" id="ARBA00023125"/>
    </source>
</evidence>
<dbReference type="EMBL" id="CAICTM010000181">
    <property type="protein sequence ID" value="CAB9503986.1"/>
    <property type="molecule type" value="Genomic_DNA"/>
</dbReference>
<feature type="compositionally biased region" description="Low complexity" evidence="6">
    <location>
        <begin position="110"/>
        <end position="122"/>
    </location>
</feature>
<accession>A0A9N8DNS7</accession>
<evidence type="ECO:0000256" key="2">
    <source>
        <dbReference type="ARBA" id="ARBA00023015"/>
    </source>
</evidence>
<feature type="region of interest" description="Disordered" evidence="6">
    <location>
        <begin position="1"/>
        <end position="239"/>
    </location>
</feature>
<feature type="compositionally biased region" description="Polar residues" evidence="6">
    <location>
        <begin position="155"/>
        <end position="165"/>
    </location>
</feature>
<dbReference type="OrthoDB" id="60033at2759"/>
<dbReference type="AlphaFoldDB" id="A0A9N8DNS7"/>
<feature type="compositionally biased region" description="Pro residues" evidence="6">
    <location>
        <begin position="47"/>
        <end position="61"/>
    </location>
</feature>
<dbReference type="PANTHER" id="PTHR31312:SF1">
    <property type="entry name" value="TRANSCRIPTION ACTIVATOR GLK1"/>
    <property type="match status" value="1"/>
</dbReference>
<evidence type="ECO:0000256" key="6">
    <source>
        <dbReference type="SAM" id="MobiDB-lite"/>
    </source>
</evidence>
<keyword evidence="5" id="KW-0539">Nucleus</keyword>
<keyword evidence="2" id="KW-0805">Transcription regulation</keyword>
<proteinExistence type="predicted"/>
<dbReference type="SUPFAM" id="SSF46689">
    <property type="entry name" value="Homeodomain-like"/>
    <property type="match status" value="1"/>
</dbReference>
<protein>
    <submittedName>
        <fullName evidence="7">Uncharacterized protein</fullName>
    </submittedName>
</protein>
<dbReference type="NCBIfam" id="TIGR01557">
    <property type="entry name" value="myb_SHAQKYF"/>
    <property type="match status" value="1"/>
</dbReference>
<name>A0A9N8DNS7_9STRA</name>
<feature type="region of interest" description="Disordered" evidence="6">
    <location>
        <begin position="366"/>
        <end position="390"/>
    </location>
</feature>
<dbReference type="GO" id="GO:0003700">
    <property type="term" value="F:DNA-binding transcription factor activity"/>
    <property type="evidence" value="ECO:0007669"/>
    <property type="project" value="InterPro"/>
</dbReference>
<dbReference type="FunFam" id="1.10.10.60:FF:000007">
    <property type="entry name" value="Two-component response regulator"/>
    <property type="match status" value="1"/>
</dbReference>
<sequence length="703" mass="75728">MHRDKVESHMSNALKPKADGTEKEGPQVLLKVQTTAAMSRDGAPAAPQNPSPTHPNPPPFNPMQSSQSGHVHSVVPDLMRVYESLTNVNPHAQEGQQQQQPPQQPPPQQKPSQSQPSQLQPPGTLNETAYYQELPEKPSQHVNYAYITSEEQYRQIYQHQGQEPSSLPYIPAPSNGQKTEPETSQEAIKPEESTSTSKPSRSLRRKRSSISQQPADQDGSSSTTGKTKGRKKAKETDGRWSKRFTWPEELHRDFVSAVFDVGLKHSSPSTILEQMPKHPQITSERIKSHLQKYRVHRTKSKQEFMSSYEVTLQKFKSGEMDTAKSLSNGEAAAYLTQAAIMDTGDPSAIGPNNSRAASAKGNLVEGKGQDLHQKNPGPQTTAPAPCTVPPPPGHEALMLPKLTEEEKASPIGASMGYLLGLFFSLKKQLLVQRSSETSASVAPAMPPVSTSTSTQASVAAVYNSFTGTSITAPTTSGGSVGAGGVHGANPIENPAVMSAISRDWSSGGHPHPGTHAAALAVPGAPPGASPAVSNIEATGMMKREMENQMAFQTKMRALKQQELNKYKHITPNPSSTAVGDTGTNQTVRFKEAEPPATTPYGDDSHHFNQVANRDQSAAPTDGAGTSLQPPHSTAHQLHHRQQHQGEGDNKEMHHDGSTGAAQGAGETADATRARAPSFSMGGNDEFWNGDVMDEQLFEFLMNN</sequence>
<dbReference type="Gene3D" id="1.10.10.60">
    <property type="entry name" value="Homeodomain-like"/>
    <property type="match status" value="1"/>
</dbReference>
<feature type="compositionally biased region" description="Low complexity" evidence="6">
    <location>
        <begin position="62"/>
        <end position="75"/>
    </location>
</feature>
<dbReference type="Proteomes" id="UP001153069">
    <property type="component" value="Unassembled WGS sequence"/>
</dbReference>
<evidence type="ECO:0000256" key="4">
    <source>
        <dbReference type="ARBA" id="ARBA00023163"/>
    </source>
</evidence>
<dbReference type="InterPro" id="IPR009057">
    <property type="entry name" value="Homeodomain-like_sf"/>
</dbReference>
<feature type="compositionally biased region" description="Polar residues" evidence="6">
    <location>
        <begin position="174"/>
        <end position="186"/>
    </location>
</feature>
<reference evidence="7" key="1">
    <citation type="submission" date="2020-06" db="EMBL/GenBank/DDBJ databases">
        <authorList>
            <consortium name="Plant Systems Biology data submission"/>
        </authorList>
    </citation>
    <scope>NUCLEOTIDE SEQUENCE</scope>
    <source>
        <strain evidence="7">D6</strain>
    </source>
</reference>
<dbReference type="PANTHER" id="PTHR31312">
    <property type="entry name" value="TRANSCRIPTION ACTIVATOR GLK1"/>
    <property type="match status" value="1"/>
</dbReference>
<feature type="compositionally biased region" description="Basic and acidic residues" evidence="6">
    <location>
        <begin position="643"/>
        <end position="656"/>
    </location>
</feature>
<evidence type="ECO:0000256" key="5">
    <source>
        <dbReference type="ARBA" id="ARBA00023242"/>
    </source>
</evidence>
<organism evidence="7 8">
    <name type="scientific">Seminavis robusta</name>
    <dbReference type="NCBI Taxonomy" id="568900"/>
    <lineage>
        <taxon>Eukaryota</taxon>
        <taxon>Sar</taxon>
        <taxon>Stramenopiles</taxon>
        <taxon>Ochrophyta</taxon>
        <taxon>Bacillariophyta</taxon>
        <taxon>Bacillariophyceae</taxon>
        <taxon>Bacillariophycidae</taxon>
        <taxon>Naviculales</taxon>
        <taxon>Naviculaceae</taxon>
        <taxon>Seminavis</taxon>
    </lineage>
</organism>
<feature type="region of interest" description="Disordered" evidence="6">
    <location>
        <begin position="613"/>
        <end position="682"/>
    </location>
</feature>
<dbReference type="GO" id="GO:0005634">
    <property type="term" value="C:nucleus"/>
    <property type="evidence" value="ECO:0007669"/>
    <property type="project" value="UniProtKB-SubCell"/>
</dbReference>
<dbReference type="InterPro" id="IPR044825">
    <property type="entry name" value="GLK1/2-like"/>
</dbReference>